<dbReference type="EMBL" id="ML119057">
    <property type="protein sequence ID" value="ROT37421.1"/>
    <property type="molecule type" value="Genomic_DNA"/>
</dbReference>
<dbReference type="PANTHER" id="PTHR42877">
    <property type="entry name" value="L-ORNITHINE N(5)-MONOOXYGENASE-RELATED"/>
    <property type="match status" value="1"/>
</dbReference>
<keyword evidence="2" id="KW-0503">Monooxygenase</keyword>
<proteinExistence type="inferred from homology"/>
<dbReference type="Proteomes" id="UP000272025">
    <property type="component" value="Unassembled WGS sequence"/>
</dbReference>
<comment type="similarity">
    <text evidence="1">Belongs to the FAD-binding monooxygenase family.</text>
</comment>
<dbReference type="STRING" id="1314773.A0A3N2PSC0"/>
<reference evidence="2 3" key="1">
    <citation type="journal article" date="2018" name="Mol. Ecol.">
        <title>The obligate alkalophilic soda-lake fungus Sodiomyces alkalinus has shifted to a protein diet.</title>
        <authorList>
            <person name="Grum-Grzhimaylo A.A."/>
            <person name="Falkoski D.L."/>
            <person name="van den Heuvel J."/>
            <person name="Valero-Jimenez C.A."/>
            <person name="Min B."/>
            <person name="Choi I.G."/>
            <person name="Lipzen A."/>
            <person name="Daum C.G."/>
            <person name="Aanen D.K."/>
            <person name="Tsang A."/>
            <person name="Henrissat B."/>
            <person name="Bilanenko E.N."/>
            <person name="de Vries R.P."/>
            <person name="van Kan J.A.L."/>
            <person name="Grigoriev I.V."/>
            <person name="Debets A.J.M."/>
        </authorList>
    </citation>
    <scope>NUCLEOTIDE SEQUENCE [LARGE SCALE GENOMIC DNA]</scope>
    <source>
        <strain evidence="2 3">F11</strain>
    </source>
</reference>
<dbReference type="SUPFAM" id="SSF51905">
    <property type="entry name" value="FAD/NAD(P)-binding domain"/>
    <property type="match status" value="3"/>
</dbReference>
<dbReference type="GeneID" id="39583551"/>
<dbReference type="PANTHER" id="PTHR42877:SF12">
    <property type="entry name" value="MONOOXYGENASE"/>
    <property type="match status" value="1"/>
</dbReference>
<evidence type="ECO:0000256" key="1">
    <source>
        <dbReference type="ARBA" id="ARBA00010139"/>
    </source>
</evidence>
<keyword evidence="2" id="KW-0560">Oxidoreductase</keyword>
<dbReference type="InterPro" id="IPR051209">
    <property type="entry name" value="FAD-bind_Monooxygenase_sf"/>
</dbReference>
<evidence type="ECO:0000313" key="3">
    <source>
        <dbReference type="Proteomes" id="UP000272025"/>
    </source>
</evidence>
<sequence>MSPQALPNLSRHTDVSRNFASFISCRATDDGVYSIQEVPFGTPRYLRIITIGAGASGLNMIRTLRNTLPTSSFEHVVYEKNAEVGGTWFENRYPGCKCDVPSHNYQFSWRKNPEWSSFFAPAAEIEAYLCKLCDDECMRPSIKLSHTIVGARWSEATSRWQLKVHDHEMDVVFNDHADFLIDATGILNKYEQQKGGDETREPGHSPSQIHMADTACSVNSKWKWPDIPGVEDFEGTLIHTAAWPSSFSYKDKTVAVIGNGASGVQVLPAIRPHVRRLYHHIRAPTAIIPPRVATIRTGPSAHIIDGIELDENEKFTQAQIKRFISDPVFYEQFSRSLEPDSNGKFFISLLKDSPQQKWAASKVREFMTTMLKGDPVLCKAMIPDFPLGCRRLTPAPGYLESFHDPKVSLVTTPITRAVPNGIELADGNIIEVEAIICATGFDSSFRPAFPLVGRNGNLQDIWAQETPKSYMSLAIAGLPNYFSEFRVPHMILEDASHFPRLSFPEFLGPGAPIAHGDVFTLSEHIATYIANVILKAQTEGIRSIVPAQAAVDDYAAHVAAFMPRTAFSGACRSWYKQGTLGSKAPVIGLHPGSRMHFITMLWRFRGEDWEYTRVGEEQGIRGKANRFAYLGNGFTAEEMEMLTLATAAN</sequence>
<organism evidence="2 3">
    <name type="scientific">Sodiomyces alkalinus (strain CBS 110278 / VKM F-3762 / F11)</name>
    <name type="common">Alkaliphilic filamentous fungus</name>
    <dbReference type="NCBI Taxonomy" id="1314773"/>
    <lineage>
        <taxon>Eukaryota</taxon>
        <taxon>Fungi</taxon>
        <taxon>Dikarya</taxon>
        <taxon>Ascomycota</taxon>
        <taxon>Pezizomycotina</taxon>
        <taxon>Sordariomycetes</taxon>
        <taxon>Hypocreomycetidae</taxon>
        <taxon>Glomerellales</taxon>
        <taxon>Plectosphaerellaceae</taxon>
        <taxon>Sodiomyces</taxon>
    </lineage>
</organism>
<evidence type="ECO:0000313" key="2">
    <source>
        <dbReference type="EMBL" id="ROT37421.1"/>
    </source>
</evidence>
<accession>A0A3N2PSC0</accession>
<dbReference type="OrthoDB" id="74360at2759"/>
<dbReference type="RefSeq" id="XP_028465227.1">
    <property type="nucleotide sequence ID" value="XM_028615074.1"/>
</dbReference>
<dbReference type="AlphaFoldDB" id="A0A3N2PSC0"/>
<dbReference type="InterPro" id="IPR036188">
    <property type="entry name" value="FAD/NAD-bd_sf"/>
</dbReference>
<protein>
    <submittedName>
        <fullName evidence="2">Phenylacetone monooxygenase</fullName>
    </submittedName>
</protein>
<keyword evidence="3" id="KW-1185">Reference proteome</keyword>
<gene>
    <name evidence="2" type="ORF">SODALDRAFT_379882</name>
</gene>
<dbReference type="Gene3D" id="3.50.50.60">
    <property type="entry name" value="FAD/NAD(P)-binding domain"/>
    <property type="match status" value="4"/>
</dbReference>
<dbReference type="Pfam" id="PF13450">
    <property type="entry name" value="NAD_binding_8"/>
    <property type="match status" value="1"/>
</dbReference>
<name>A0A3N2PSC0_SODAK</name>
<dbReference type="GO" id="GO:0004497">
    <property type="term" value="F:monooxygenase activity"/>
    <property type="evidence" value="ECO:0007669"/>
    <property type="project" value="UniProtKB-KW"/>
</dbReference>